<comment type="caution">
    <text evidence="2">The sequence shown here is derived from an EMBL/GenBank/DDBJ whole genome shotgun (WGS) entry which is preliminary data.</text>
</comment>
<dbReference type="Proteomes" id="UP001149165">
    <property type="component" value="Unassembled WGS sequence"/>
</dbReference>
<feature type="compositionally biased region" description="Basic and acidic residues" evidence="1">
    <location>
        <begin position="25"/>
        <end position="35"/>
    </location>
</feature>
<reference evidence="2" key="2">
    <citation type="journal article" date="2023" name="IMA Fungus">
        <title>Comparative genomic study of the Penicillium genus elucidates a diverse pangenome and 15 lateral gene transfer events.</title>
        <authorList>
            <person name="Petersen C."/>
            <person name="Sorensen T."/>
            <person name="Nielsen M.R."/>
            <person name="Sondergaard T.E."/>
            <person name="Sorensen J.L."/>
            <person name="Fitzpatrick D.A."/>
            <person name="Frisvad J.C."/>
            <person name="Nielsen K.L."/>
        </authorList>
    </citation>
    <scope>NUCLEOTIDE SEQUENCE</scope>
    <source>
        <strain evidence="2">IBT 30069</strain>
    </source>
</reference>
<sequence>MESNKNEEQGLPVIEQQFESEDLSDPGHQEDKSSHEGSCGELSSGDEPWNTQMSSYAVRVALKALIDNQITVVEYGAQVQYRLGNVELLVVLTNAGFDPLPIGLSHEMMGCWGTECLPHALDDSAWRVVHLLPLTLVGLTLEETLEVSSTFAPKLRLRTPRPTRYLLSLLRNIRKFPIGDYGRRRLQGDITNFMCFYILHCPPAHTPGEILDEMAERETDEEYERRIDEAVKDLRGLDWGDVEEKDLDMVERALRDAQYIETLTDVPDSNVVHDKTF</sequence>
<evidence type="ECO:0000313" key="3">
    <source>
        <dbReference type="Proteomes" id="UP001149165"/>
    </source>
</evidence>
<evidence type="ECO:0000313" key="2">
    <source>
        <dbReference type="EMBL" id="KAJ5116607.1"/>
    </source>
</evidence>
<dbReference type="EMBL" id="JAPQKH010000001">
    <property type="protein sequence ID" value="KAJ5116607.1"/>
    <property type="molecule type" value="Genomic_DNA"/>
</dbReference>
<keyword evidence="3" id="KW-1185">Reference proteome</keyword>
<feature type="region of interest" description="Disordered" evidence="1">
    <location>
        <begin position="1"/>
        <end position="47"/>
    </location>
</feature>
<accession>A0A9W9GD61</accession>
<name>A0A9W9GD61_9EURO</name>
<dbReference type="OrthoDB" id="4202165at2759"/>
<reference evidence="2" key="1">
    <citation type="submission" date="2022-11" db="EMBL/GenBank/DDBJ databases">
        <authorList>
            <person name="Petersen C."/>
        </authorList>
    </citation>
    <scope>NUCLEOTIDE SEQUENCE</scope>
    <source>
        <strain evidence="2">IBT 30069</strain>
    </source>
</reference>
<dbReference type="AlphaFoldDB" id="A0A9W9GD61"/>
<evidence type="ECO:0000256" key="1">
    <source>
        <dbReference type="SAM" id="MobiDB-lite"/>
    </source>
</evidence>
<gene>
    <name evidence="2" type="ORF">N7456_000955</name>
</gene>
<proteinExistence type="predicted"/>
<organism evidence="2 3">
    <name type="scientific">Penicillium angulare</name>
    <dbReference type="NCBI Taxonomy" id="116970"/>
    <lineage>
        <taxon>Eukaryota</taxon>
        <taxon>Fungi</taxon>
        <taxon>Dikarya</taxon>
        <taxon>Ascomycota</taxon>
        <taxon>Pezizomycotina</taxon>
        <taxon>Eurotiomycetes</taxon>
        <taxon>Eurotiomycetidae</taxon>
        <taxon>Eurotiales</taxon>
        <taxon>Aspergillaceae</taxon>
        <taxon>Penicillium</taxon>
    </lineage>
</organism>
<protein>
    <submittedName>
        <fullName evidence="2">Uncharacterized protein</fullName>
    </submittedName>
</protein>